<feature type="domain" description="RPA43 OB" evidence="10">
    <location>
        <begin position="124"/>
        <end position="204"/>
    </location>
</feature>
<dbReference type="EMBL" id="NDIQ01000022">
    <property type="protein sequence ID" value="PRT55659.1"/>
    <property type="molecule type" value="Genomic_DNA"/>
</dbReference>
<dbReference type="InterPro" id="IPR041901">
    <property type="entry name" value="RNAP_I_Rpa43_N"/>
</dbReference>
<evidence type="ECO:0000256" key="6">
    <source>
        <dbReference type="ARBA" id="ARBA00023242"/>
    </source>
</evidence>
<dbReference type="OrthoDB" id="10250504at2759"/>
<dbReference type="AlphaFoldDB" id="A0A2T0FL00"/>
<dbReference type="FunFam" id="3.30.1490.120:FF:000004">
    <property type="entry name" value="RNA polymerase I subunit Rpa43"/>
    <property type="match status" value="1"/>
</dbReference>
<dbReference type="InterPro" id="IPR045113">
    <property type="entry name" value="Rpb7-like"/>
</dbReference>
<evidence type="ECO:0000256" key="8">
    <source>
        <dbReference type="SAM" id="MobiDB-lite"/>
    </source>
</evidence>
<protein>
    <recommendedName>
        <fullName evidence="7">DNA-directed RNA polymerase subunit</fullName>
    </recommendedName>
</protein>
<feature type="compositionally biased region" description="Low complexity" evidence="8">
    <location>
        <begin position="264"/>
        <end position="274"/>
    </location>
</feature>
<dbReference type="InterPro" id="IPR041178">
    <property type="entry name" value="RPA43_OB"/>
</dbReference>
<proteinExistence type="inferred from homology"/>
<evidence type="ECO:0000256" key="1">
    <source>
        <dbReference type="ARBA" id="ARBA00004604"/>
    </source>
</evidence>
<evidence type="ECO:0000256" key="5">
    <source>
        <dbReference type="ARBA" id="ARBA00023163"/>
    </source>
</evidence>
<dbReference type="GO" id="GO:0005736">
    <property type="term" value="C:RNA polymerase I complex"/>
    <property type="evidence" value="ECO:0007669"/>
    <property type="project" value="UniProtKB-ARBA"/>
</dbReference>
<evidence type="ECO:0000313" key="11">
    <source>
        <dbReference type="EMBL" id="PRT55659.1"/>
    </source>
</evidence>
<name>A0A2T0FL00_9ASCO</name>
<keyword evidence="6 7" id="KW-0539">Nucleus</keyword>
<dbReference type="STRING" id="45607.A0A2T0FL00"/>
<comment type="subcellular location">
    <subcellularLocation>
        <location evidence="1">Nucleus</location>
        <location evidence="1">Nucleolus</location>
    </subcellularLocation>
</comment>
<dbReference type="GO" id="GO:0006362">
    <property type="term" value="P:transcription elongation by RNA polymerase I"/>
    <property type="evidence" value="ECO:0007669"/>
    <property type="project" value="UniProtKB-ARBA"/>
</dbReference>
<dbReference type="Gene3D" id="2.40.50.1060">
    <property type="match status" value="1"/>
</dbReference>
<dbReference type="InterPro" id="IPR005576">
    <property type="entry name" value="Rpb7-like_N"/>
</dbReference>
<comment type="similarity">
    <text evidence="2">Belongs to the eukaryotic RPA43 RNA polymerase subunit family.</text>
</comment>
<feature type="compositionally biased region" description="Acidic residues" evidence="8">
    <location>
        <begin position="236"/>
        <end position="248"/>
    </location>
</feature>
<evidence type="ECO:0000256" key="2">
    <source>
        <dbReference type="ARBA" id="ARBA00005930"/>
    </source>
</evidence>
<organism evidence="11 12">
    <name type="scientific">Wickerhamiella sorbophila</name>
    <dbReference type="NCBI Taxonomy" id="45607"/>
    <lineage>
        <taxon>Eukaryota</taxon>
        <taxon>Fungi</taxon>
        <taxon>Dikarya</taxon>
        <taxon>Ascomycota</taxon>
        <taxon>Saccharomycotina</taxon>
        <taxon>Dipodascomycetes</taxon>
        <taxon>Dipodascales</taxon>
        <taxon>Trichomonascaceae</taxon>
        <taxon>Wickerhamiella</taxon>
    </lineage>
</organism>
<gene>
    <name evidence="11" type="ORF">B9G98_03279</name>
</gene>
<evidence type="ECO:0000256" key="4">
    <source>
        <dbReference type="ARBA" id="ARBA00022553"/>
    </source>
</evidence>
<comment type="caution">
    <text evidence="11">The sequence shown here is derived from an EMBL/GenBank/DDBJ whole genome shotgun (WGS) entry which is preliminary data.</text>
</comment>
<evidence type="ECO:0000256" key="7">
    <source>
        <dbReference type="RuleBase" id="RU369086"/>
    </source>
</evidence>
<evidence type="ECO:0000259" key="10">
    <source>
        <dbReference type="Pfam" id="PF17875"/>
    </source>
</evidence>
<dbReference type="InterPro" id="IPR036898">
    <property type="entry name" value="RNA_pol_Rpb7-like_N_sf"/>
</dbReference>
<dbReference type="RefSeq" id="XP_024665604.1">
    <property type="nucleotide sequence ID" value="XM_024809836.1"/>
</dbReference>
<dbReference type="PANTHER" id="PTHR12709">
    <property type="entry name" value="DNA-DIRECTED RNA POLYMERASE II, III"/>
    <property type="match status" value="1"/>
</dbReference>
<feature type="region of interest" description="Disordered" evidence="8">
    <location>
        <begin position="230"/>
        <end position="274"/>
    </location>
</feature>
<evidence type="ECO:0000313" key="12">
    <source>
        <dbReference type="Proteomes" id="UP000238350"/>
    </source>
</evidence>
<reference evidence="11 12" key="1">
    <citation type="submission" date="2017-04" db="EMBL/GenBank/DDBJ databases">
        <title>Genome sequencing of [Candida] sorbophila.</title>
        <authorList>
            <person name="Ahn J.O."/>
        </authorList>
    </citation>
    <scope>NUCLEOTIDE SEQUENCE [LARGE SCALE GENOMIC DNA]</scope>
    <source>
        <strain evidence="11 12">DS02</strain>
    </source>
</reference>
<keyword evidence="5 7" id="KW-0804">Transcription</keyword>
<sequence>MVKRKLDLPSESTKKRRLSIISSKDANPSDSNGFAQCFKTVTAKMHVCVPPSSAADPVLGIRKSHLDRLVMTYFAPAEGVVIAHQNMKLLGQDTEGTGAPVAKIMNDSPFSYLWIQSDFLVWSPASGDHIEGWVSVQSPGHIALLIHDTFNATIKRADIPETWQFVHSEDDETDSKSLGYWVDSNGNRIEGKLAFDVKTFNVSGRTPLVVGSLLTVKDVQLPTIEKTPIASVPEEAIAEDEDDDDDDAVVAVAPNSSDEESDSDSSSSAHSDDN</sequence>
<dbReference type="Gene3D" id="3.30.1490.120">
    <property type="entry name" value="RNA polymerase Rpb7-like, N-terminal domain"/>
    <property type="match status" value="1"/>
</dbReference>
<evidence type="ECO:0000256" key="3">
    <source>
        <dbReference type="ARBA" id="ARBA00022478"/>
    </source>
</evidence>
<comment type="function">
    <text evidence="7">DNA-dependent RNA polymerase which catalyzes the transcription of DNA into RNA using the four ribonucleoside triphosphates as substrates.</text>
</comment>
<dbReference type="PANTHER" id="PTHR12709:SF5">
    <property type="entry name" value="DNA-DIRECTED RNA POLYMERASE I SUBUNIT RPA43"/>
    <property type="match status" value="1"/>
</dbReference>
<keyword evidence="4" id="KW-0597">Phosphoprotein</keyword>
<evidence type="ECO:0000259" key="9">
    <source>
        <dbReference type="Pfam" id="PF03876"/>
    </source>
</evidence>
<dbReference type="GeneID" id="36517027"/>
<dbReference type="Pfam" id="PF17875">
    <property type="entry name" value="RPA43_OB"/>
    <property type="match status" value="1"/>
</dbReference>
<dbReference type="CDD" id="cd04328">
    <property type="entry name" value="RNAP_I_Rpa43_N"/>
    <property type="match status" value="1"/>
</dbReference>
<feature type="domain" description="RNA polymerase Rpb7-like N-terminal" evidence="9">
    <location>
        <begin position="44"/>
        <end position="109"/>
    </location>
</feature>
<accession>A0A2T0FL00</accession>
<dbReference type="GO" id="GO:0006361">
    <property type="term" value="P:transcription initiation at RNA polymerase I promoter"/>
    <property type="evidence" value="ECO:0007669"/>
    <property type="project" value="UniProtKB-ARBA"/>
</dbReference>
<keyword evidence="12" id="KW-1185">Reference proteome</keyword>
<dbReference type="Proteomes" id="UP000238350">
    <property type="component" value="Unassembled WGS sequence"/>
</dbReference>
<dbReference type="Pfam" id="PF03876">
    <property type="entry name" value="SHS2_Rpb7-N"/>
    <property type="match status" value="1"/>
</dbReference>
<keyword evidence="3 7" id="KW-0240">DNA-directed RNA polymerase</keyword>